<name>A0ABW7X5G5_9NOCA</name>
<dbReference type="InterPro" id="IPR045351">
    <property type="entry name" value="DUF6531"/>
</dbReference>
<dbReference type="NCBIfam" id="TIGR01643">
    <property type="entry name" value="YD_repeat_2x"/>
    <property type="match status" value="11"/>
</dbReference>
<proteinExistence type="predicted"/>
<sequence length="1531" mass="168079">MSDGQSNPLIAQAEDSTEWYSGVTLFESVSDTYESISSGSWVEAGLGVVGVGLEVAAVVVDPLGTLAGFGVGWLIEHVEPLQEALNWVAGDPDQIEAYAKTWSNVSEKINEAAEAHKRAVEQDISEWQGATATAYRARASETADALAAATKAAEAASQAIQMAGGVVAAVRMMVRDIVAQAVGRLAVWAAEAIFTLGVGTPVVATQATVYVAKTLTTISKLFRKLASTMSKLTPLLRKLKDAFASIIKKLTGKRGGTPSGARPSKKTTNDTTPANTDTKPANTDTKPAGTETKPTDTPSKQPDSPNNSPDGTNPAGTNSPGNTDKPNPSSPKKSNEGVGDEARTNNPKDTQKPEDVNSCGDPVDAATGEFLLPETDVELAGVLRLELRRTHRSSYRFGRWFGPSWSATLDMRVVVDQQGVTFVGEDGMLLAYPHTAPDVAVLPSGRSPRWPMTRTESGGYRVFDPDREITWHFMPEPTHSGLPTLLGDYPITAITDRHHNEVRFHYDTDGTPTEVTHSGGYRVGVETSDGRVTALSVLGRDAYGTEIVTRVREFGYDAGQLVSITNGVGATTRYTYDDEHRMLSWTDSNGNQMHNVYDGAGRVVRQHGTNGIMSAEFDYETLPDGSGTRTTFTNSVGASTVFEFDSDLRLRNTIDPTGARTRTDYNDDRKPIRVIAADGAITRYEYNDDGDLTAVTRPDGATIHVEYQDRNRPAAISDADGSVRRFEYDEHGNLTAVVDTAGVRTVHTHHGSGAVASITEPTGARTVIEVNAAGLPITIVDAHGGISRITRDHFGRPVTVIDPLNAITRYQWSPEGKLLCRTDSDGHTATWEWDGEGNLRTHIDRAGGQTSFAYGAFDLLTSRTEPDQTVTRYAWDTERRMVAVVNPLGHTWRYSYDPAGRIVSEVDYTGARTSYDFDSAGRVAAVTAATGVTRRNRYDLLGRLVEVRADTGEWVRYSHDAVGRPLVAVSGVGNDRTHSIESTYTAQGRLVAQRVDDRPAMHFQYDDFGRRIGRTNPSGSTTTWQHDISGRITGLTTDGHSIAFAHDAAGRSTGWRLGAITVDQTLSSHGFVTQQQVHADPAPSHDPSIPPGPSLLRRDDYTWRPDGYIATHTTTRPDTGPVVRDYTLDAIGRVTTITANGRTTERYTYDALSNITSSELPETIAPTPDPTTVATRADSTTDNRREYRNNLLIRDGRTRYHYDDAGRLIRKETTRLSRKPNIWHYRYNAFDQLTDAYTPDRQWWHYTYDALGRRSTKVLLADDGTVLERTDYAWDRTHLIEQATPQSSMRWNYKPDTYAPITQATEQRESHSSFFVIISDFVGTPTELIDPNVGYSAARAATGLWGNIVWQGSAETPLRFPGQFHDPETGLHYNLHRTYDPSTGRFLTQDPLGLAPAPNPNTYPHNPTAWIDPLGLQCLKENEIYLYRAVQERELAQVLQNRAFENPPGIESKYFAFTEEAANSYAREAFRNWPDEGPYTVIRTTIDRSLIPDISRVELSDKGVGEAIALPTELLSELGRPRILPHGLMGG</sequence>
<dbReference type="InterPro" id="IPR038332">
    <property type="entry name" value="PPE_sf"/>
</dbReference>
<evidence type="ECO:0000256" key="2">
    <source>
        <dbReference type="SAM" id="MobiDB-lite"/>
    </source>
</evidence>
<comment type="caution">
    <text evidence="6">The sequence shown here is derived from an EMBL/GenBank/DDBJ whole genome shotgun (WGS) entry which is preliminary data.</text>
</comment>
<dbReference type="SUPFAM" id="SSF69304">
    <property type="entry name" value="Tricorn protease N-terminal domain"/>
    <property type="match status" value="1"/>
</dbReference>
<dbReference type="InterPro" id="IPR031325">
    <property type="entry name" value="RHS_repeat"/>
</dbReference>
<evidence type="ECO:0000313" key="7">
    <source>
        <dbReference type="Proteomes" id="UP001611415"/>
    </source>
</evidence>
<dbReference type="Proteomes" id="UP001611415">
    <property type="component" value="Unassembled WGS sequence"/>
</dbReference>
<dbReference type="NCBIfam" id="TIGR03696">
    <property type="entry name" value="Rhs_assc_core"/>
    <property type="match status" value="1"/>
</dbReference>
<dbReference type="PANTHER" id="PTHR32305">
    <property type="match status" value="1"/>
</dbReference>
<evidence type="ECO:0000259" key="4">
    <source>
        <dbReference type="Pfam" id="PF25023"/>
    </source>
</evidence>
<feature type="region of interest" description="Disordered" evidence="2">
    <location>
        <begin position="251"/>
        <end position="364"/>
    </location>
</feature>
<feature type="domain" description="DUF6531" evidence="3">
    <location>
        <begin position="360"/>
        <end position="432"/>
    </location>
</feature>
<reference evidence="6 7" key="1">
    <citation type="submission" date="2024-10" db="EMBL/GenBank/DDBJ databases">
        <title>The Natural Products Discovery Center: Release of the First 8490 Sequenced Strains for Exploring Actinobacteria Biosynthetic Diversity.</title>
        <authorList>
            <person name="Kalkreuter E."/>
            <person name="Kautsar S.A."/>
            <person name="Yang D."/>
            <person name="Bader C.D."/>
            <person name="Teijaro C.N."/>
            <person name="Fluegel L."/>
            <person name="Davis C.M."/>
            <person name="Simpson J.R."/>
            <person name="Lauterbach L."/>
            <person name="Steele A.D."/>
            <person name="Gui C."/>
            <person name="Meng S."/>
            <person name="Li G."/>
            <person name="Viehrig K."/>
            <person name="Ye F."/>
            <person name="Su P."/>
            <person name="Kiefer A.F."/>
            <person name="Nichols A."/>
            <person name="Cepeda A.J."/>
            <person name="Yan W."/>
            <person name="Fan B."/>
            <person name="Jiang Y."/>
            <person name="Adhikari A."/>
            <person name="Zheng C.-J."/>
            <person name="Schuster L."/>
            <person name="Cowan T.M."/>
            <person name="Smanski M.J."/>
            <person name="Chevrette M.G."/>
            <person name="De Carvalho L.P.S."/>
            <person name="Shen B."/>
        </authorList>
    </citation>
    <scope>NUCLEOTIDE SEQUENCE [LARGE SCALE GENOMIC DNA]</scope>
    <source>
        <strain evidence="6 7">NPDC019275</strain>
    </source>
</reference>
<feature type="region of interest" description="Disordered" evidence="2">
    <location>
        <begin position="1075"/>
        <end position="1098"/>
    </location>
</feature>
<gene>
    <name evidence="6" type="ORF">ACH49W_23090</name>
</gene>
<dbReference type="Gene3D" id="1.20.1260.20">
    <property type="entry name" value="PPE superfamily"/>
    <property type="match status" value="1"/>
</dbReference>
<dbReference type="InterPro" id="IPR050708">
    <property type="entry name" value="T6SS_VgrG/RHS"/>
</dbReference>
<evidence type="ECO:0000259" key="3">
    <source>
        <dbReference type="Pfam" id="PF20148"/>
    </source>
</evidence>
<dbReference type="Pfam" id="PF25547">
    <property type="entry name" value="WXG100_2"/>
    <property type="match status" value="1"/>
</dbReference>
<dbReference type="EMBL" id="JBIRYO010000016">
    <property type="protein sequence ID" value="MFI2476274.1"/>
    <property type="molecule type" value="Genomic_DNA"/>
</dbReference>
<evidence type="ECO:0000313" key="6">
    <source>
        <dbReference type="EMBL" id="MFI2476274.1"/>
    </source>
</evidence>
<organism evidence="6 7">
    <name type="scientific">Nocardia xishanensis</name>
    <dbReference type="NCBI Taxonomy" id="238964"/>
    <lineage>
        <taxon>Bacteria</taxon>
        <taxon>Bacillati</taxon>
        <taxon>Actinomycetota</taxon>
        <taxon>Actinomycetes</taxon>
        <taxon>Mycobacteriales</taxon>
        <taxon>Nocardiaceae</taxon>
        <taxon>Nocardia</taxon>
    </lineage>
</organism>
<keyword evidence="1" id="KW-0677">Repeat</keyword>
<dbReference type="RefSeq" id="WP_397093622.1">
    <property type="nucleotide sequence ID" value="NZ_JBIRYO010000016.1"/>
</dbReference>
<dbReference type="InterPro" id="IPR022385">
    <property type="entry name" value="Rhs_assc_core"/>
</dbReference>
<dbReference type="InterPro" id="IPR057746">
    <property type="entry name" value="CpnT-like_N"/>
</dbReference>
<feature type="compositionally biased region" description="Polar residues" evidence="2">
    <location>
        <begin position="295"/>
        <end position="332"/>
    </location>
</feature>
<feature type="domain" description="Outer membrane channel protein CpnT-like N-terminal" evidence="5">
    <location>
        <begin position="73"/>
        <end position="201"/>
    </location>
</feature>
<dbReference type="Gene3D" id="2.180.10.10">
    <property type="entry name" value="RHS repeat-associated core"/>
    <property type="match status" value="3"/>
</dbReference>
<dbReference type="SUPFAM" id="SSF140453">
    <property type="entry name" value="EsxAB dimer-like"/>
    <property type="match status" value="1"/>
</dbReference>
<dbReference type="Pfam" id="PF20148">
    <property type="entry name" value="DUF6531"/>
    <property type="match status" value="1"/>
</dbReference>
<evidence type="ECO:0000259" key="5">
    <source>
        <dbReference type="Pfam" id="PF25547"/>
    </source>
</evidence>
<dbReference type="Pfam" id="PF05593">
    <property type="entry name" value="RHS_repeat"/>
    <property type="match status" value="6"/>
</dbReference>
<feature type="compositionally biased region" description="Low complexity" evidence="2">
    <location>
        <begin position="269"/>
        <end position="283"/>
    </location>
</feature>
<protein>
    <submittedName>
        <fullName evidence="6">DUF6531 domain-containing protein</fullName>
    </submittedName>
</protein>
<dbReference type="InterPro" id="IPR056823">
    <property type="entry name" value="TEN-like_YD-shell"/>
</dbReference>
<dbReference type="Pfam" id="PF25023">
    <property type="entry name" value="TEN_YD-shell"/>
    <property type="match status" value="1"/>
</dbReference>
<dbReference type="PANTHER" id="PTHR32305:SF15">
    <property type="entry name" value="PROTEIN RHSA-RELATED"/>
    <property type="match status" value="1"/>
</dbReference>
<keyword evidence="7" id="KW-1185">Reference proteome</keyword>
<dbReference type="InterPro" id="IPR006530">
    <property type="entry name" value="YD"/>
</dbReference>
<dbReference type="InterPro" id="IPR036689">
    <property type="entry name" value="ESAT-6-like_sf"/>
</dbReference>
<evidence type="ECO:0000256" key="1">
    <source>
        <dbReference type="ARBA" id="ARBA00022737"/>
    </source>
</evidence>
<feature type="domain" description="Teneurin-like YD-shell" evidence="4">
    <location>
        <begin position="1125"/>
        <end position="1390"/>
    </location>
</feature>
<accession>A0ABW7X5G5</accession>